<dbReference type="eggNOG" id="ENOG5031BYD">
    <property type="taxonomic scope" value="Bacteria"/>
</dbReference>
<name>M1NV42_9CORY</name>
<dbReference type="Proteomes" id="UP000011723">
    <property type="component" value="Chromosome"/>
</dbReference>
<dbReference type="HOGENOM" id="CLU_036478_0_0_11"/>
<sequence length="265" mass="28034">MFVPRIPLALVTVAAVIGGAGWFTDSVAALRVERAISREVEENSRLDMSPSVFVGGAPYLQALVTGEIPRLSVDALDVNVEGLGMVNASTSVAGLLVEPGQVFSGEIEGAPAELISRTISLDGVSLGRLLDMTDLDIANPYNISPTGGVSSEAQMTGTPPGFDAPVTVIVDLRLVGPMFHLTPRALVDVPEELADRAREAFTYSLDTRRLPLSGQASSVTLSGGSIYFEAQRHNVTVQVSDLSPLDRTGPDPEEDPADPQARRIQ</sequence>
<dbReference type="Pfam" id="PF11209">
    <property type="entry name" value="LmeA"/>
    <property type="match status" value="1"/>
</dbReference>
<dbReference type="STRING" id="1121362.A605_11830"/>
<feature type="region of interest" description="Disordered" evidence="1">
    <location>
        <begin position="240"/>
        <end position="265"/>
    </location>
</feature>
<organism evidence="2 3">
    <name type="scientific">Corynebacterium halotolerans YIM 70093 = DSM 44683</name>
    <dbReference type="NCBI Taxonomy" id="1121362"/>
    <lineage>
        <taxon>Bacteria</taxon>
        <taxon>Bacillati</taxon>
        <taxon>Actinomycetota</taxon>
        <taxon>Actinomycetes</taxon>
        <taxon>Mycobacteriales</taxon>
        <taxon>Corynebacteriaceae</taxon>
        <taxon>Corynebacterium</taxon>
    </lineage>
</organism>
<dbReference type="PATRIC" id="fig|1121362.3.peg.2401"/>
<evidence type="ECO:0000256" key="1">
    <source>
        <dbReference type="SAM" id="MobiDB-lite"/>
    </source>
</evidence>
<dbReference type="AlphaFoldDB" id="M1NV42"/>
<dbReference type="EMBL" id="CP003697">
    <property type="protein sequence ID" value="AGF73362.1"/>
    <property type="molecule type" value="Genomic_DNA"/>
</dbReference>
<evidence type="ECO:0000313" key="3">
    <source>
        <dbReference type="Proteomes" id="UP000011723"/>
    </source>
</evidence>
<keyword evidence="3" id="KW-1185">Reference proteome</keyword>
<protein>
    <submittedName>
        <fullName evidence="2">Uncharacterized protein</fullName>
    </submittedName>
</protein>
<accession>M1NV42</accession>
<reference evidence="2 3" key="1">
    <citation type="journal article" date="2012" name="Stand. Genomic Sci.">
        <title>Genome sequence of the halotolerant bacterium Corynebacterium halotolerans type strain YIM 70093(T) (= DSM 44683(T)).</title>
        <authorList>
            <person name="Ruckert C."/>
            <person name="Albersmeier A."/>
            <person name="Al-Dilaimi A."/>
            <person name="Niehaus K."/>
            <person name="Szczepanowski R."/>
            <person name="Kalinowski J."/>
        </authorList>
    </citation>
    <scope>NUCLEOTIDE SEQUENCE [LARGE SCALE GENOMIC DNA]</scope>
    <source>
        <strain evidence="2">YIM 70093</strain>
    </source>
</reference>
<dbReference type="KEGG" id="chn:A605_11830"/>
<dbReference type="RefSeq" id="WP_015401777.1">
    <property type="nucleotide sequence ID" value="NC_020302.1"/>
</dbReference>
<proteinExistence type="predicted"/>
<evidence type="ECO:0000313" key="2">
    <source>
        <dbReference type="EMBL" id="AGF73362.1"/>
    </source>
</evidence>
<dbReference type="InterPro" id="IPR021373">
    <property type="entry name" value="DUF2993"/>
</dbReference>
<gene>
    <name evidence="2" type="ORF">A605_11830</name>
</gene>